<dbReference type="InterPro" id="IPR014051">
    <property type="entry name" value="Phosphoesterase_HXTX"/>
</dbReference>
<name>A0ABY5D7R6_9ACTN</name>
<organism evidence="5 6">
    <name type="scientific">Nocardiopsis exhalans</name>
    <dbReference type="NCBI Taxonomy" id="163604"/>
    <lineage>
        <taxon>Bacteria</taxon>
        <taxon>Bacillati</taxon>
        <taxon>Actinomycetota</taxon>
        <taxon>Actinomycetes</taxon>
        <taxon>Streptosporangiales</taxon>
        <taxon>Nocardiopsidaceae</taxon>
        <taxon>Nocardiopsis</taxon>
    </lineage>
</organism>
<feature type="short sequence motif" description="HXTX 2" evidence="2">
    <location>
        <begin position="157"/>
        <end position="160"/>
    </location>
</feature>
<dbReference type="Pfam" id="PF02834">
    <property type="entry name" value="LigT_PEase"/>
    <property type="match status" value="1"/>
</dbReference>
<evidence type="ECO:0000313" key="5">
    <source>
        <dbReference type="EMBL" id="USY19533.1"/>
    </source>
</evidence>
<dbReference type="InterPro" id="IPR009097">
    <property type="entry name" value="Cyclic_Pdiesterase"/>
</dbReference>
<comment type="catalytic activity">
    <reaction evidence="2">
        <text>a 3'-end 2',3'-cyclophospho-ribonucleotide-RNA + H2O = a 3'-end 2'-phospho-ribonucleotide-RNA + H(+)</text>
        <dbReference type="Rhea" id="RHEA:11828"/>
        <dbReference type="Rhea" id="RHEA-COMP:10464"/>
        <dbReference type="Rhea" id="RHEA-COMP:17353"/>
        <dbReference type="ChEBI" id="CHEBI:15377"/>
        <dbReference type="ChEBI" id="CHEBI:15378"/>
        <dbReference type="ChEBI" id="CHEBI:83064"/>
        <dbReference type="ChEBI" id="CHEBI:173113"/>
        <dbReference type="EC" id="3.1.4.58"/>
    </reaction>
</comment>
<dbReference type="PANTHER" id="PTHR35561">
    <property type="entry name" value="RNA 2',3'-CYCLIC PHOSPHODIESTERASE"/>
    <property type="match status" value="1"/>
</dbReference>
<dbReference type="Gene3D" id="3.90.1140.10">
    <property type="entry name" value="Cyclic phosphodiesterase"/>
    <property type="match status" value="1"/>
</dbReference>
<dbReference type="EMBL" id="CP099837">
    <property type="protein sequence ID" value="USY19533.1"/>
    <property type="molecule type" value="Genomic_DNA"/>
</dbReference>
<dbReference type="InterPro" id="IPR004175">
    <property type="entry name" value="RNA_CPDase"/>
</dbReference>
<feature type="domain" description="Phosphoesterase HXTX" evidence="4">
    <location>
        <begin position="8"/>
        <end position="84"/>
    </location>
</feature>
<dbReference type="Pfam" id="PF13563">
    <property type="entry name" value="2_5_RNA_ligase2"/>
    <property type="match status" value="1"/>
</dbReference>
<evidence type="ECO:0000256" key="1">
    <source>
        <dbReference type="ARBA" id="ARBA00022801"/>
    </source>
</evidence>
<feature type="active site" description="Proton acceptor" evidence="2">
    <location>
        <position position="157"/>
    </location>
</feature>
<reference evidence="5" key="1">
    <citation type="submission" date="2022-06" db="EMBL/GenBank/DDBJ databases">
        <authorList>
            <person name="Ping M."/>
        </authorList>
    </citation>
    <scope>NUCLEOTIDE SEQUENCE</scope>
    <source>
        <strain evidence="5">JCM11759T</strain>
    </source>
</reference>
<dbReference type="RefSeq" id="WP_254418738.1">
    <property type="nucleotide sequence ID" value="NZ_BAAAJB010000092.1"/>
</dbReference>
<keyword evidence="1 2" id="KW-0378">Hydrolase</keyword>
<keyword evidence="5" id="KW-0436">Ligase</keyword>
<comment type="similarity">
    <text evidence="2">Belongs to the 2H phosphoesterase superfamily. ThpR family.</text>
</comment>
<dbReference type="SUPFAM" id="SSF55144">
    <property type="entry name" value="LigT-like"/>
    <property type="match status" value="2"/>
</dbReference>
<protein>
    <recommendedName>
        <fullName evidence="2">RNA 2',3'-cyclic phosphodiesterase</fullName>
        <shortName evidence="2">RNA 2',3'-CPDase</shortName>
        <ecNumber evidence="2">3.1.4.58</ecNumber>
    </recommendedName>
</protein>
<evidence type="ECO:0000313" key="6">
    <source>
        <dbReference type="Proteomes" id="UP001055940"/>
    </source>
</evidence>
<dbReference type="Proteomes" id="UP001055940">
    <property type="component" value="Chromosome"/>
</dbReference>
<evidence type="ECO:0000256" key="3">
    <source>
        <dbReference type="SAM" id="MobiDB-lite"/>
    </source>
</evidence>
<dbReference type="EC" id="3.1.4.58" evidence="2"/>
<evidence type="ECO:0000256" key="2">
    <source>
        <dbReference type="HAMAP-Rule" id="MF_01940"/>
    </source>
</evidence>
<dbReference type="PANTHER" id="PTHR35561:SF1">
    <property type="entry name" value="RNA 2',3'-CYCLIC PHOSPHODIESTERASE"/>
    <property type="match status" value="1"/>
</dbReference>
<sequence length="225" mass="24428">MSLFLALWPSDEARDQLARAVRAARPSDPELRWTPAQEWHLTLVFLGAAGETPSGLSAALERALVGRPALDLALDDWDTFPQRPPELRSSGGNGPGQRSSRGGVPKRRTSRGNGPEHRASVVWAGVRGEGLRELADSLAEAARAAGVPVPSRPFVPHVTLARARPSRDVTDTLRLLGPAPTAGWRADRIHLVQSRPAGPDRYRTVRTWGLPWGSESQRDPERGTS</sequence>
<proteinExistence type="inferred from homology"/>
<evidence type="ECO:0000259" key="4">
    <source>
        <dbReference type="Pfam" id="PF02834"/>
    </source>
</evidence>
<comment type="function">
    <text evidence="2">Hydrolyzes RNA 2',3'-cyclic phosphodiester to an RNA 2'-phosphomonoester.</text>
</comment>
<feature type="short sequence motif" description="HXTX 1" evidence="2">
    <location>
        <begin position="40"/>
        <end position="43"/>
    </location>
</feature>
<feature type="active site" description="Proton donor" evidence="2">
    <location>
        <position position="40"/>
    </location>
</feature>
<accession>A0ABY5D7R6</accession>
<dbReference type="HAMAP" id="MF_01940">
    <property type="entry name" value="RNA_CPDase"/>
    <property type="match status" value="1"/>
</dbReference>
<dbReference type="GO" id="GO:0016874">
    <property type="term" value="F:ligase activity"/>
    <property type="evidence" value="ECO:0007669"/>
    <property type="project" value="UniProtKB-KW"/>
</dbReference>
<gene>
    <name evidence="5" type="ORF">NE857_30565</name>
</gene>
<feature type="region of interest" description="Disordered" evidence="3">
    <location>
        <begin position="76"/>
        <end position="121"/>
    </location>
</feature>
<keyword evidence="6" id="KW-1185">Reference proteome</keyword>